<keyword evidence="2" id="KW-1185">Reference proteome</keyword>
<organism evidence="1 2">
    <name type="scientific">Anaerotignum faecicola</name>
    <dbReference type="NCBI Taxonomy" id="2358141"/>
    <lineage>
        <taxon>Bacteria</taxon>
        <taxon>Bacillati</taxon>
        <taxon>Bacillota</taxon>
        <taxon>Clostridia</taxon>
        <taxon>Lachnospirales</taxon>
        <taxon>Anaerotignaceae</taxon>
        <taxon>Anaerotignum</taxon>
    </lineage>
</organism>
<dbReference type="EMBL" id="BHVZ01000002">
    <property type="protein sequence ID" value="GCB29483.1"/>
    <property type="molecule type" value="Genomic_DNA"/>
</dbReference>
<protein>
    <submittedName>
        <fullName evidence="1">Uncharacterized protein</fullName>
    </submittedName>
</protein>
<dbReference type="OrthoDB" id="9934812at2"/>
<dbReference type="AlphaFoldDB" id="A0A401LD71"/>
<evidence type="ECO:0000313" key="1">
    <source>
        <dbReference type="EMBL" id="GCB29483.1"/>
    </source>
</evidence>
<comment type="caution">
    <text evidence="1">The sequence shown here is derived from an EMBL/GenBank/DDBJ whole genome shotgun (WGS) entry which is preliminary data.</text>
</comment>
<proteinExistence type="predicted"/>
<sequence>MTQAHSRALDTEAEAIATLTAISQVSARMAKNLRIIAAHRQSEEGGTENVKNERYGYDHRRAEKCCRCY</sequence>
<name>A0A401LD71_9FIRM</name>
<dbReference type="Proteomes" id="UP000287361">
    <property type="component" value="Unassembled WGS sequence"/>
</dbReference>
<gene>
    <name evidence="1" type="ORF">KGMB03357_11440</name>
</gene>
<evidence type="ECO:0000313" key="2">
    <source>
        <dbReference type="Proteomes" id="UP000287361"/>
    </source>
</evidence>
<accession>A0A401LD71</accession>
<reference evidence="1 2" key="1">
    <citation type="submission" date="2018-10" db="EMBL/GenBank/DDBJ databases">
        <title>Draft Genome Sequence of Anaerotignum sp. KCTC 15736.</title>
        <authorList>
            <person name="Choi S.H."/>
            <person name="Kim J.S."/>
            <person name="Kang S.W."/>
            <person name="Lee J.S."/>
            <person name="Park S.H."/>
        </authorList>
    </citation>
    <scope>NUCLEOTIDE SEQUENCE [LARGE SCALE GENOMIC DNA]</scope>
    <source>
        <strain evidence="1 2">KCTC 15736</strain>
    </source>
</reference>